<feature type="chain" id="PRO_5022981492" evidence="1">
    <location>
        <begin position="25"/>
        <end position="345"/>
    </location>
</feature>
<reference evidence="2 3" key="1">
    <citation type="submission" date="2019-02" db="EMBL/GenBank/DDBJ databases">
        <title>Deep-cultivation of Planctomycetes and their phenomic and genomic characterization uncovers novel biology.</title>
        <authorList>
            <person name="Wiegand S."/>
            <person name="Jogler M."/>
            <person name="Boedeker C."/>
            <person name="Pinto D."/>
            <person name="Vollmers J."/>
            <person name="Rivas-Marin E."/>
            <person name="Kohn T."/>
            <person name="Peeters S.H."/>
            <person name="Heuer A."/>
            <person name="Rast P."/>
            <person name="Oberbeckmann S."/>
            <person name="Bunk B."/>
            <person name="Jeske O."/>
            <person name="Meyerdierks A."/>
            <person name="Storesund J.E."/>
            <person name="Kallscheuer N."/>
            <person name="Luecker S."/>
            <person name="Lage O.M."/>
            <person name="Pohl T."/>
            <person name="Merkel B.J."/>
            <person name="Hornburger P."/>
            <person name="Mueller R.-W."/>
            <person name="Bruemmer F."/>
            <person name="Labrenz M."/>
            <person name="Spormann A.M."/>
            <person name="Op Den Camp H."/>
            <person name="Overmann J."/>
            <person name="Amann R."/>
            <person name="Jetten M.S.M."/>
            <person name="Mascher T."/>
            <person name="Medema M.H."/>
            <person name="Devos D.P."/>
            <person name="Kaster A.-K."/>
            <person name="Ovreas L."/>
            <person name="Rohde M."/>
            <person name="Galperin M.Y."/>
            <person name="Jogler C."/>
        </authorList>
    </citation>
    <scope>NUCLEOTIDE SEQUENCE [LARGE SCALE GENOMIC DNA]</scope>
    <source>
        <strain evidence="2 3">Pla52o</strain>
    </source>
</reference>
<evidence type="ECO:0000313" key="3">
    <source>
        <dbReference type="Proteomes" id="UP000316304"/>
    </source>
</evidence>
<sequence precursor="true">MYRATLIPVCALAMLLATSVGSGASGGDLELVETRKIWDAGPHNAFTDLVRYQGKWVCGFREAPSHTGGVKDSRIRVIVSGDAQQWESAGVIDDQKRGDIRDAKFALMPDGRLMLLTATQLFDKSKQSHQSHAWFTKDLKSWDGPHDVGDADIWAWGIVFHEDVGYSIGYRTKNPRYVRLYSTQQGTDFDTLVENLGVKDPYPNESVIVFDRDSDKAYCLLRCKGPAQLGVATPPYDNWQWKVADRAIGGPEMIQVPDGRLLAGGRLYDGKVRTSLFWVDPETAELSEALKLPSGGDTSYPGFVIQGDTLYVSYYSSHEGKSSIYLAKVKIPGSDASDAVNDNGS</sequence>
<dbReference type="SUPFAM" id="SSF50939">
    <property type="entry name" value="Sialidases"/>
    <property type="match status" value="1"/>
</dbReference>
<gene>
    <name evidence="2" type="ORF">Pla52o_17330</name>
</gene>
<feature type="signal peptide" evidence="1">
    <location>
        <begin position="1"/>
        <end position="24"/>
    </location>
</feature>
<evidence type="ECO:0000256" key="1">
    <source>
        <dbReference type="SAM" id="SignalP"/>
    </source>
</evidence>
<dbReference type="Gene3D" id="2.120.10.10">
    <property type="match status" value="1"/>
</dbReference>
<dbReference type="InterPro" id="IPR036278">
    <property type="entry name" value="Sialidase_sf"/>
</dbReference>
<dbReference type="AlphaFoldDB" id="A0A5C6CM54"/>
<keyword evidence="1" id="KW-0732">Signal</keyword>
<proteinExistence type="predicted"/>
<dbReference type="EMBL" id="SJPT01000002">
    <property type="protein sequence ID" value="TWU25432.1"/>
    <property type="molecule type" value="Genomic_DNA"/>
</dbReference>
<comment type="caution">
    <text evidence="2">The sequence shown here is derived from an EMBL/GenBank/DDBJ whole genome shotgun (WGS) entry which is preliminary data.</text>
</comment>
<dbReference type="RefSeq" id="WP_146594046.1">
    <property type="nucleotide sequence ID" value="NZ_SJPT01000002.1"/>
</dbReference>
<organism evidence="2 3">
    <name type="scientific">Novipirellula galeiformis</name>
    <dbReference type="NCBI Taxonomy" id="2528004"/>
    <lineage>
        <taxon>Bacteria</taxon>
        <taxon>Pseudomonadati</taxon>
        <taxon>Planctomycetota</taxon>
        <taxon>Planctomycetia</taxon>
        <taxon>Pirellulales</taxon>
        <taxon>Pirellulaceae</taxon>
        <taxon>Novipirellula</taxon>
    </lineage>
</organism>
<protein>
    <submittedName>
        <fullName evidence="2">Uncharacterized protein</fullName>
    </submittedName>
</protein>
<accession>A0A5C6CM54</accession>
<name>A0A5C6CM54_9BACT</name>
<keyword evidence="3" id="KW-1185">Reference proteome</keyword>
<dbReference type="OrthoDB" id="20875at2"/>
<evidence type="ECO:0000313" key="2">
    <source>
        <dbReference type="EMBL" id="TWU25432.1"/>
    </source>
</evidence>
<dbReference type="Proteomes" id="UP000316304">
    <property type="component" value="Unassembled WGS sequence"/>
</dbReference>